<keyword evidence="2" id="KW-1185">Reference proteome</keyword>
<reference evidence="2" key="1">
    <citation type="journal article" date="2019" name="Int. J. Syst. Evol. Microbiol.">
        <title>The Global Catalogue of Microorganisms (GCM) 10K type strain sequencing project: providing services to taxonomists for standard genome sequencing and annotation.</title>
        <authorList>
            <consortium name="The Broad Institute Genomics Platform"/>
            <consortium name="The Broad Institute Genome Sequencing Center for Infectious Disease"/>
            <person name="Wu L."/>
            <person name="Ma J."/>
        </authorList>
    </citation>
    <scope>NUCLEOTIDE SEQUENCE [LARGE SCALE GENOMIC DNA]</scope>
    <source>
        <strain evidence="2">JCM 16578</strain>
    </source>
</reference>
<gene>
    <name evidence="1" type="ORF">GCM10022207_79600</name>
</gene>
<comment type="caution">
    <text evidence="1">The sequence shown here is derived from an EMBL/GenBank/DDBJ whole genome shotgun (WGS) entry which is preliminary data.</text>
</comment>
<organism evidence="1 2">
    <name type="scientific">Streptomyces lannensis</name>
    <dbReference type="NCBI Taxonomy" id="766498"/>
    <lineage>
        <taxon>Bacteria</taxon>
        <taxon>Bacillati</taxon>
        <taxon>Actinomycetota</taxon>
        <taxon>Actinomycetes</taxon>
        <taxon>Kitasatosporales</taxon>
        <taxon>Streptomycetaceae</taxon>
        <taxon>Streptomyces</taxon>
    </lineage>
</organism>
<evidence type="ECO:0008006" key="3">
    <source>
        <dbReference type="Google" id="ProtNLM"/>
    </source>
</evidence>
<sequence length="56" mass="5877">MFSELAGLPLSEYIRRRQLTLAGAEVLSQEGLGAAGSPLWPAGGLMLPLGSAPRLR</sequence>
<name>A0ABP7LC87_9ACTN</name>
<evidence type="ECO:0000313" key="1">
    <source>
        <dbReference type="EMBL" id="GAA3899085.1"/>
    </source>
</evidence>
<proteinExistence type="predicted"/>
<accession>A0ABP7LC87</accession>
<dbReference type="EMBL" id="BAAAZA010000041">
    <property type="protein sequence ID" value="GAA3899085.1"/>
    <property type="molecule type" value="Genomic_DNA"/>
</dbReference>
<dbReference type="Proteomes" id="UP001501563">
    <property type="component" value="Unassembled WGS sequence"/>
</dbReference>
<protein>
    <recommendedName>
        <fullName evidence="3">AraC family transcriptional regulator</fullName>
    </recommendedName>
</protein>
<evidence type="ECO:0000313" key="2">
    <source>
        <dbReference type="Proteomes" id="UP001501563"/>
    </source>
</evidence>